<accession>A0ABV3PXZ4</accession>
<name>A0ABV3PXZ4_9HYPH</name>
<reference evidence="2 3" key="1">
    <citation type="submission" date="2024-07" db="EMBL/GenBank/DDBJ databases">
        <title>Description of Labrys sedimenti sp. nov., isolated from a diclofenac-degrading enrichment culture.</title>
        <authorList>
            <person name="Tancsics A."/>
            <person name="Csepanyi A."/>
        </authorList>
    </citation>
    <scope>NUCLEOTIDE SEQUENCE [LARGE SCALE GENOMIC DNA]</scope>
    <source>
        <strain evidence="2 3">LMG 23578</strain>
    </source>
</reference>
<dbReference type="EMBL" id="JBFNQD010000029">
    <property type="protein sequence ID" value="MEW9310552.1"/>
    <property type="molecule type" value="Genomic_DNA"/>
</dbReference>
<evidence type="ECO:0000313" key="3">
    <source>
        <dbReference type="Proteomes" id="UP001555786"/>
    </source>
</evidence>
<sequence>SDQQSVFVAGMERTLRYQDISMLHEGDYFLNGKLYDANGSEVKVEGPGHH</sequence>
<keyword evidence="3" id="KW-1185">Reference proteome</keyword>
<dbReference type="EMBL" id="JBFNQD010000011">
    <property type="protein sequence ID" value="MEW9308873.1"/>
    <property type="molecule type" value="Genomic_DNA"/>
</dbReference>
<feature type="non-terminal residue" evidence="2">
    <location>
        <position position="1"/>
    </location>
</feature>
<dbReference type="Proteomes" id="UP001555786">
    <property type="component" value="Unassembled WGS sequence"/>
</dbReference>
<gene>
    <name evidence="1" type="ORF">ABXS05_25215</name>
    <name evidence="2" type="ORF">ABXS05_33755</name>
</gene>
<proteinExistence type="predicted"/>
<protein>
    <submittedName>
        <fullName evidence="2">Purine permease</fullName>
    </submittedName>
</protein>
<comment type="caution">
    <text evidence="2">The sequence shown here is derived from an EMBL/GenBank/DDBJ whole genome shotgun (WGS) entry which is preliminary data.</text>
</comment>
<evidence type="ECO:0000313" key="1">
    <source>
        <dbReference type="EMBL" id="MEW9308873.1"/>
    </source>
</evidence>
<organism evidence="2 3">
    <name type="scientific">Labrys neptuniae</name>
    <dbReference type="NCBI Taxonomy" id="376174"/>
    <lineage>
        <taxon>Bacteria</taxon>
        <taxon>Pseudomonadati</taxon>
        <taxon>Pseudomonadota</taxon>
        <taxon>Alphaproteobacteria</taxon>
        <taxon>Hyphomicrobiales</taxon>
        <taxon>Xanthobacteraceae</taxon>
        <taxon>Labrys</taxon>
    </lineage>
</organism>
<evidence type="ECO:0000313" key="2">
    <source>
        <dbReference type="EMBL" id="MEW9310552.1"/>
    </source>
</evidence>